<name>A0A0D1KYD8_BACIU</name>
<protein>
    <submittedName>
        <fullName evidence="1">Uncharacterized protein</fullName>
    </submittedName>
</protein>
<gene>
    <name evidence="1" type="ORF">SC09_Contig24orf00011</name>
</gene>
<dbReference type="STRING" id="483913.AN935_09770"/>
<organism evidence="1 2">
    <name type="scientific">Bacillus subtilis</name>
    <dbReference type="NCBI Taxonomy" id="1423"/>
    <lineage>
        <taxon>Bacteria</taxon>
        <taxon>Bacillati</taxon>
        <taxon>Bacillota</taxon>
        <taxon>Bacilli</taxon>
        <taxon>Bacillales</taxon>
        <taxon>Bacillaceae</taxon>
        <taxon>Bacillus</taxon>
    </lineage>
</organism>
<dbReference type="Proteomes" id="UP000032247">
    <property type="component" value="Unassembled WGS sequence"/>
</dbReference>
<dbReference type="Pfam" id="PF16302">
    <property type="entry name" value="DUF4944"/>
    <property type="match status" value="1"/>
</dbReference>
<evidence type="ECO:0000313" key="2">
    <source>
        <dbReference type="Proteomes" id="UP000032247"/>
    </source>
</evidence>
<dbReference type="InterPro" id="IPR032545">
    <property type="entry name" value="DUF4944"/>
</dbReference>
<proteinExistence type="predicted"/>
<dbReference type="AlphaFoldDB" id="A0A0D1KYD8"/>
<dbReference type="PATRIC" id="fig|1423.173.peg.1779"/>
<evidence type="ECO:0000313" key="1">
    <source>
        <dbReference type="EMBL" id="KIU11137.1"/>
    </source>
</evidence>
<reference evidence="1 2" key="1">
    <citation type="submission" date="2014-12" db="EMBL/GenBank/DDBJ databases">
        <title>Comparative genome analysis of Bacillus coagulans HM-08, Clostridium butyricum HM-68, Bacillus subtilis HM-66 and Bacillus licheniformis BL-09.</title>
        <authorList>
            <person name="Zhang H."/>
        </authorList>
    </citation>
    <scope>NUCLEOTIDE SEQUENCE [LARGE SCALE GENOMIC DNA]</scope>
    <source>
        <strain evidence="1 2">HM-66</strain>
    </source>
</reference>
<accession>A0A0D1KYD8</accession>
<dbReference type="EMBL" id="JXBC01000003">
    <property type="protein sequence ID" value="KIU11137.1"/>
    <property type="molecule type" value="Genomic_DNA"/>
</dbReference>
<comment type="caution">
    <text evidence="1">The sequence shown here is derived from an EMBL/GenBank/DDBJ whole genome shotgun (WGS) entry which is preliminary data.</text>
</comment>
<sequence length="48" mass="5856">MEDHIATFDYMPEDEVIGHDVLVKVEWRTGQKKQTEEIKLHKKPWYKK</sequence>